<name>A0ABX0HDL0_9BACT</name>
<dbReference type="RefSeq" id="WP_166151664.1">
    <property type="nucleotide sequence ID" value="NZ_JAANYN010000018.1"/>
</dbReference>
<dbReference type="PIRSF" id="PIRSF039012">
    <property type="entry name" value="ASP"/>
    <property type="match status" value="1"/>
</dbReference>
<comment type="caution">
    <text evidence="6">The sequence shown here is derived from an EMBL/GenBank/DDBJ whole genome shotgun (WGS) entry which is preliminary data.</text>
</comment>
<accession>A0ABX0HDL0</accession>
<dbReference type="EMBL" id="JAANYN010000018">
    <property type="protein sequence ID" value="NHE59863.1"/>
    <property type="molecule type" value="Genomic_DNA"/>
</dbReference>
<protein>
    <submittedName>
        <fullName evidence="6">Succinylglutamate desuccinylase</fullName>
    </submittedName>
</protein>
<keyword evidence="4" id="KW-0862">Zinc</keyword>
<evidence type="ECO:0000256" key="2">
    <source>
        <dbReference type="ARBA" id="ARBA00022723"/>
    </source>
</evidence>
<evidence type="ECO:0000313" key="6">
    <source>
        <dbReference type="EMBL" id="NHE59863.1"/>
    </source>
</evidence>
<gene>
    <name evidence="6" type="ORF">G9Q97_23925</name>
</gene>
<dbReference type="PANTHER" id="PTHR37326">
    <property type="entry name" value="BLL3975 PROTEIN"/>
    <property type="match status" value="1"/>
</dbReference>
<dbReference type="CDD" id="cd06230">
    <property type="entry name" value="M14_ASTE_ASPA_like"/>
    <property type="match status" value="1"/>
</dbReference>
<feature type="domain" description="Succinylglutamate desuccinylase/Aspartoacylase catalytic" evidence="5">
    <location>
        <begin position="16"/>
        <end position="179"/>
    </location>
</feature>
<evidence type="ECO:0000256" key="4">
    <source>
        <dbReference type="ARBA" id="ARBA00022833"/>
    </source>
</evidence>
<organism evidence="6 7">
    <name type="scientific">Cyclobacterium plantarum</name>
    <dbReference type="NCBI Taxonomy" id="2716263"/>
    <lineage>
        <taxon>Bacteria</taxon>
        <taxon>Pseudomonadati</taxon>
        <taxon>Bacteroidota</taxon>
        <taxon>Cytophagia</taxon>
        <taxon>Cytophagales</taxon>
        <taxon>Cyclobacteriaceae</taxon>
        <taxon>Cyclobacterium</taxon>
    </lineage>
</organism>
<keyword evidence="3" id="KW-0378">Hydrolase</keyword>
<keyword evidence="2" id="KW-0479">Metal-binding</keyword>
<dbReference type="InterPro" id="IPR053138">
    <property type="entry name" value="N-alpha-Ac-DABA_deacetylase"/>
</dbReference>
<keyword evidence="7" id="KW-1185">Reference proteome</keyword>
<reference evidence="6 7" key="1">
    <citation type="submission" date="2020-03" db="EMBL/GenBank/DDBJ databases">
        <title>Cyclobacterium plantarum sp. nov., a marine bacterium isolated from a coastal-marine wetland.</title>
        <authorList>
            <person name="Sanchez-Porro C."/>
            <person name="Ventosa A."/>
            <person name="Amoozegar M."/>
        </authorList>
    </citation>
    <scope>NUCLEOTIDE SEQUENCE [LARGE SCALE GENOMIC DNA]</scope>
    <source>
        <strain evidence="6 7">GBPx2</strain>
    </source>
</reference>
<evidence type="ECO:0000313" key="7">
    <source>
        <dbReference type="Proteomes" id="UP000649799"/>
    </source>
</evidence>
<dbReference type="InterPro" id="IPR043795">
    <property type="entry name" value="N-alpha-Ac-DABA-like"/>
</dbReference>
<dbReference type="Gene3D" id="3.40.630.10">
    <property type="entry name" value="Zn peptidases"/>
    <property type="match status" value="1"/>
</dbReference>
<evidence type="ECO:0000259" key="5">
    <source>
        <dbReference type="Pfam" id="PF24827"/>
    </source>
</evidence>
<dbReference type="PANTHER" id="PTHR37326:SF1">
    <property type="entry name" value="BLL3975 PROTEIN"/>
    <property type="match status" value="1"/>
</dbReference>
<proteinExistence type="predicted"/>
<dbReference type="Pfam" id="PF24827">
    <property type="entry name" value="AstE_AspA_cat"/>
    <property type="match status" value="1"/>
</dbReference>
<evidence type="ECO:0000256" key="1">
    <source>
        <dbReference type="ARBA" id="ARBA00001947"/>
    </source>
</evidence>
<evidence type="ECO:0000256" key="3">
    <source>
        <dbReference type="ARBA" id="ARBA00022801"/>
    </source>
</evidence>
<dbReference type="SUPFAM" id="SSF53187">
    <property type="entry name" value="Zn-dependent exopeptidases"/>
    <property type="match status" value="1"/>
</dbReference>
<dbReference type="Proteomes" id="UP000649799">
    <property type="component" value="Unassembled WGS sequence"/>
</dbReference>
<sequence length="306" mass="33083">MANLFPIITIKSSKPGPEGLIIAGVHGDEYEPILAVRQLINELKGKIGKGSLTLVPVVNKGAFLAGSRLGLDGLDLARTCPGKKVGSITEQVAHEISKLIRKADFLIDMHTGGNLFEISPLSGYMMHPNSEVLDTQRAMAEAFNLPIIWGTSPDLEGRTLSVARDENVPAIYTEYRGGGYYPDGIGDLVDGCKNVLAYFGMFPSVKGDSKVTLKIEDNQPGSGHLQEMYPAPEEGVFVVTVELGQEVRQNEVLGYLCDFYGEKKIEVHTLQAGRIFLIRAVPMAKKGDALAGILSAGNSNYYEKIG</sequence>
<comment type="cofactor">
    <cofactor evidence="1">
        <name>Zn(2+)</name>
        <dbReference type="ChEBI" id="CHEBI:29105"/>
    </cofactor>
</comment>
<dbReference type="InterPro" id="IPR055438">
    <property type="entry name" value="AstE_AspA_cat"/>
</dbReference>